<proteinExistence type="inferred from homology"/>
<dbReference type="EC" id="3.1.3.12" evidence="4"/>
<dbReference type="Gene3D" id="3.40.50.1000">
    <property type="entry name" value="HAD superfamily/HAD-like"/>
    <property type="match status" value="1"/>
</dbReference>
<evidence type="ECO:0000256" key="3">
    <source>
        <dbReference type="ARBA" id="ARBA00022801"/>
    </source>
</evidence>
<keyword evidence="3 4" id="KW-0378">Hydrolase</keyword>
<gene>
    <name evidence="5" type="primary">otsB</name>
    <name evidence="5" type="ORF">ACFFGX_22645</name>
</gene>
<name>A0ABV6STD4_AZOPA</name>
<reference evidence="5 6" key="1">
    <citation type="submission" date="2024-09" db="EMBL/GenBank/DDBJ databases">
        <authorList>
            <person name="Sun Q."/>
            <person name="Mori K."/>
        </authorList>
    </citation>
    <scope>NUCLEOTIDE SEQUENCE [LARGE SCALE GENOMIC DNA]</scope>
    <source>
        <strain evidence="5 6">NCAIM B.01794</strain>
    </source>
</reference>
<evidence type="ECO:0000256" key="2">
    <source>
        <dbReference type="ARBA" id="ARBA00008770"/>
    </source>
</evidence>
<dbReference type="InterPro" id="IPR036412">
    <property type="entry name" value="HAD-like_sf"/>
</dbReference>
<dbReference type="InterPro" id="IPR006379">
    <property type="entry name" value="HAD-SF_hydro_IIB"/>
</dbReference>
<evidence type="ECO:0000256" key="1">
    <source>
        <dbReference type="ARBA" id="ARBA00005199"/>
    </source>
</evidence>
<dbReference type="Pfam" id="PF02358">
    <property type="entry name" value="Trehalose_PPase"/>
    <property type="match status" value="1"/>
</dbReference>
<dbReference type="EMBL" id="JBHLSS010000157">
    <property type="protein sequence ID" value="MFC0712214.1"/>
    <property type="molecule type" value="Genomic_DNA"/>
</dbReference>
<comment type="catalytic activity">
    <reaction evidence="4">
        <text>alpha,alpha-trehalose 6-phosphate + H2O = alpha,alpha-trehalose + phosphate</text>
        <dbReference type="Rhea" id="RHEA:23420"/>
        <dbReference type="ChEBI" id="CHEBI:15377"/>
        <dbReference type="ChEBI" id="CHEBI:16551"/>
        <dbReference type="ChEBI" id="CHEBI:43474"/>
        <dbReference type="ChEBI" id="CHEBI:58429"/>
        <dbReference type="EC" id="3.1.3.12"/>
    </reaction>
</comment>
<dbReference type="NCBIfam" id="TIGR01484">
    <property type="entry name" value="HAD-SF-IIB"/>
    <property type="match status" value="1"/>
</dbReference>
<comment type="cofactor">
    <cofactor evidence="4">
        <name>Mg(2+)</name>
        <dbReference type="ChEBI" id="CHEBI:18420"/>
    </cofactor>
</comment>
<dbReference type="NCBIfam" id="TIGR00685">
    <property type="entry name" value="T6PP"/>
    <property type="match status" value="1"/>
</dbReference>
<dbReference type="SUPFAM" id="SSF56784">
    <property type="entry name" value="HAD-like"/>
    <property type="match status" value="1"/>
</dbReference>
<evidence type="ECO:0000313" key="6">
    <source>
        <dbReference type="Proteomes" id="UP001589891"/>
    </source>
</evidence>
<evidence type="ECO:0000313" key="5">
    <source>
        <dbReference type="EMBL" id="MFC0712214.1"/>
    </source>
</evidence>
<dbReference type="InterPro" id="IPR023214">
    <property type="entry name" value="HAD_sf"/>
</dbReference>
<dbReference type="PANTHER" id="PTHR43768">
    <property type="entry name" value="TREHALOSE 6-PHOSPHATE PHOSPHATASE"/>
    <property type="match status" value="1"/>
</dbReference>
<dbReference type="Proteomes" id="UP001589891">
    <property type="component" value="Unassembled WGS sequence"/>
</dbReference>
<organism evidence="5 6">
    <name type="scientific">Azorhizophilus paspali</name>
    <name type="common">Azotobacter paspali</name>
    <dbReference type="NCBI Taxonomy" id="69963"/>
    <lineage>
        <taxon>Bacteria</taxon>
        <taxon>Pseudomonadati</taxon>
        <taxon>Pseudomonadota</taxon>
        <taxon>Gammaproteobacteria</taxon>
        <taxon>Pseudomonadales</taxon>
        <taxon>Pseudomonadaceae</taxon>
        <taxon>Azorhizophilus</taxon>
    </lineage>
</organism>
<dbReference type="Gene3D" id="3.30.70.1020">
    <property type="entry name" value="Trehalose-6-phosphate phosphatase related protein, domain 2"/>
    <property type="match status" value="1"/>
</dbReference>
<comment type="function">
    <text evidence="4">Removes the phosphate from trehalose 6-phosphate to produce free trehalose.</text>
</comment>
<dbReference type="CDD" id="cd01627">
    <property type="entry name" value="HAD_TPP"/>
    <property type="match status" value="1"/>
</dbReference>
<accession>A0ABV6STD4</accession>
<keyword evidence="4" id="KW-0479">Metal-binding</keyword>
<dbReference type="InterPro" id="IPR003337">
    <property type="entry name" value="Trehalose_PPase"/>
</dbReference>
<keyword evidence="6" id="KW-1185">Reference proteome</keyword>
<comment type="pathway">
    <text evidence="1 4">Glycan biosynthesis; trehalose biosynthesis.</text>
</comment>
<dbReference type="PANTHER" id="PTHR43768:SF3">
    <property type="entry name" value="TREHALOSE 6-PHOSPHATE PHOSPHATASE"/>
    <property type="match status" value="1"/>
</dbReference>
<comment type="caution">
    <text evidence="5">The sequence shown here is derived from an EMBL/GenBank/DDBJ whole genome shotgun (WGS) entry which is preliminary data.</text>
</comment>
<dbReference type="GO" id="GO:0004805">
    <property type="term" value="F:trehalose-phosphatase activity"/>
    <property type="evidence" value="ECO:0007669"/>
    <property type="project" value="UniProtKB-EC"/>
</dbReference>
<dbReference type="RefSeq" id="WP_376949650.1">
    <property type="nucleotide sequence ID" value="NZ_CP171449.1"/>
</dbReference>
<dbReference type="InterPro" id="IPR044651">
    <property type="entry name" value="OTSB-like"/>
</dbReference>
<protein>
    <recommendedName>
        <fullName evidence="4">Trehalose 6-phosphate phosphatase</fullName>
        <ecNumber evidence="4">3.1.3.12</ecNumber>
    </recommendedName>
</protein>
<sequence>MNGQCPTHAQDLQGCAFFFDVDGTLAEIQPRPELVFIPAAILAALGRLQTVGVPVAVISGRRLADLDHLFEPLRLPAAGVHGAERRDADGRLRQLNLDREALRRVGDELFQACAQYPGLHLENKGLAFALHFRLAPELEAVARGLAEDFIRRYPALLTLQPGKCVFELKPRGASKGEVIREFMREPPFGGRVPVFIGDDLTDEAGFQAVNALGGHSFKVGPGETAARQRLDSVSAVEKWLDALVRPLKPEIYP</sequence>
<evidence type="ECO:0000256" key="4">
    <source>
        <dbReference type="RuleBase" id="RU361117"/>
    </source>
</evidence>
<keyword evidence="4" id="KW-0460">Magnesium</keyword>
<comment type="similarity">
    <text evidence="2 4">Belongs to the trehalose phosphatase family.</text>
</comment>